<dbReference type="AlphaFoldDB" id="A0A1B1YAS0"/>
<gene>
    <name evidence="1" type="ORF">CSTERTH_01695</name>
</gene>
<sequence length="130" mass="15090">MTETLLNFVEELGSDKNFWTGQGKGKKGGENEKIGSSNIRNMAVLANNADCYEELRLFVEYKIAKGNGWDGKFKGDRIFGHEVLRCMDKIYEMCNRNDREALRNISKFFGYLYWKVYALEKANKPRKTNN</sequence>
<accession>A0A1B1YAS0</accession>
<dbReference type="OrthoDB" id="2086942at2"/>
<dbReference type="EMBL" id="CP014672">
    <property type="protein sequence ID" value="ANW97838.1"/>
    <property type="molecule type" value="Genomic_DNA"/>
</dbReference>
<protein>
    <recommendedName>
        <fullName evidence="3">CRISPR type III-B/RAMP module-associated protein Cmr5</fullName>
    </recommendedName>
</protein>
<evidence type="ECO:0000313" key="2">
    <source>
        <dbReference type="Proteomes" id="UP000092971"/>
    </source>
</evidence>
<name>A0A1B1YAS0_THEST</name>
<proteinExistence type="predicted"/>
<dbReference type="Proteomes" id="UP000092971">
    <property type="component" value="Chromosome"/>
</dbReference>
<reference evidence="1 2" key="1">
    <citation type="submission" date="2016-02" db="EMBL/GenBank/DDBJ databases">
        <title>Comparison of Clostridium stercorarium subspecies using comparative genomics and transcriptomics.</title>
        <authorList>
            <person name="Schellenberg J."/>
            <person name="Thallinger G."/>
            <person name="Levin D.B."/>
            <person name="Zhang X."/>
            <person name="Alvare G."/>
            <person name="Fristensky B."/>
            <person name="Sparling R."/>
        </authorList>
    </citation>
    <scope>NUCLEOTIDE SEQUENCE [LARGE SCALE GENOMIC DNA]</scope>
    <source>
        <strain evidence="1 2">DSM 2910</strain>
    </source>
</reference>
<evidence type="ECO:0000313" key="1">
    <source>
        <dbReference type="EMBL" id="ANW97838.1"/>
    </source>
</evidence>
<organism evidence="1 2">
    <name type="scientific">Thermoclostridium stercorarium subsp. thermolacticum DSM 2910</name>
    <dbReference type="NCBI Taxonomy" id="1121336"/>
    <lineage>
        <taxon>Bacteria</taxon>
        <taxon>Bacillati</taxon>
        <taxon>Bacillota</taxon>
        <taxon>Clostridia</taxon>
        <taxon>Eubacteriales</taxon>
        <taxon>Oscillospiraceae</taxon>
        <taxon>Thermoclostridium</taxon>
    </lineage>
</organism>
<evidence type="ECO:0008006" key="3">
    <source>
        <dbReference type="Google" id="ProtNLM"/>
    </source>
</evidence>
<dbReference type="RefSeq" id="WP_015358039.1">
    <property type="nucleotide sequence ID" value="NZ_CP014672.1"/>
</dbReference>